<accession>A0A1F5JY95</accession>
<sequence length="245" mass="27728">MTSPDIFIFPGALEIMGTMAHTERATAINFLYPDKKARLSEIRVAQPKVPLASLSRMCTEMEDMDLFASAVRGEYELTPLGVVAVEASRVFHNGIKAPFFAYHRPQFEMFFGQKVTEQREQEFLQTEQPNLGTRRVMDLLGHNAKVRIMLVLSENHETVLPRQFVLEKASEVMGKEIPNSTFSNLLAELERGNLLQRSGTKRDPQLISTTLGETATEGFVEFQETLAQPLFDSEVRMLKRDGFIV</sequence>
<organism evidence="1 2">
    <name type="scientific">Candidatus Daviesbacteria bacterium RIFCSPHIGHO2_02_FULL_36_13</name>
    <dbReference type="NCBI Taxonomy" id="1797768"/>
    <lineage>
        <taxon>Bacteria</taxon>
        <taxon>Candidatus Daviesiibacteriota</taxon>
    </lineage>
</organism>
<evidence type="ECO:0000313" key="2">
    <source>
        <dbReference type="Proteomes" id="UP000176902"/>
    </source>
</evidence>
<gene>
    <name evidence="1" type="ORF">A3C59_00035</name>
</gene>
<proteinExistence type="predicted"/>
<dbReference type="EMBL" id="MFCV01000008">
    <property type="protein sequence ID" value="OGE33617.1"/>
    <property type="molecule type" value="Genomic_DNA"/>
</dbReference>
<dbReference type="AlphaFoldDB" id="A0A1F5JY95"/>
<dbReference type="Proteomes" id="UP000176902">
    <property type="component" value="Unassembled WGS sequence"/>
</dbReference>
<reference evidence="1 2" key="1">
    <citation type="journal article" date="2016" name="Nat. Commun.">
        <title>Thousands of microbial genomes shed light on interconnected biogeochemical processes in an aquifer system.</title>
        <authorList>
            <person name="Anantharaman K."/>
            <person name="Brown C.T."/>
            <person name="Hug L.A."/>
            <person name="Sharon I."/>
            <person name="Castelle C.J."/>
            <person name="Probst A.J."/>
            <person name="Thomas B.C."/>
            <person name="Singh A."/>
            <person name="Wilkins M.J."/>
            <person name="Karaoz U."/>
            <person name="Brodie E.L."/>
            <person name="Williams K.H."/>
            <person name="Hubbard S.S."/>
            <person name="Banfield J.F."/>
        </authorList>
    </citation>
    <scope>NUCLEOTIDE SEQUENCE [LARGE SCALE GENOMIC DNA]</scope>
</reference>
<name>A0A1F5JY95_9BACT</name>
<protein>
    <submittedName>
        <fullName evidence="1">Uncharacterized protein</fullName>
    </submittedName>
</protein>
<evidence type="ECO:0000313" key="1">
    <source>
        <dbReference type="EMBL" id="OGE33617.1"/>
    </source>
</evidence>
<comment type="caution">
    <text evidence="1">The sequence shown here is derived from an EMBL/GenBank/DDBJ whole genome shotgun (WGS) entry which is preliminary data.</text>
</comment>